<feature type="compositionally biased region" description="Pro residues" evidence="1">
    <location>
        <begin position="397"/>
        <end position="407"/>
    </location>
</feature>
<dbReference type="Pfam" id="PF06074">
    <property type="entry name" value="Portal_Mu"/>
    <property type="match status" value="1"/>
</dbReference>
<keyword evidence="3" id="KW-1185">Reference proteome</keyword>
<protein>
    <recommendedName>
        <fullName evidence="4">Phage portal protein</fullName>
    </recommendedName>
</protein>
<feature type="region of interest" description="Disordered" evidence="1">
    <location>
        <begin position="387"/>
        <end position="430"/>
    </location>
</feature>
<dbReference type="AlphaFoldDB" id="A0A1C5ACN3"/>
<name>A0A1C5ACN3_9ACTN</name>
<sequence>MVDDRQYGTLVNDVYESVPDLVYPGSVEVYAQMRRDPQLAGVLGGYTLQLRRAQWQLDGTGCRPEVTRFVADCLGLPVAGDDRPSAFRRQGVSWSEHLRSALLCLVWGHYGFELAADVSGGRARLNVLAERIPGTIAEIHADPKTGALLGIDQLVMRGDQSPQIPAERLVWYCHDREGASWQGTSLLRPAYAAWLIKREMMRVNAISNRRWGAGVPVAEALPGTNPSPEQLASAQRMMSAARAGDQAGAATPPGFTMKIVGLSGSVPDTLGFIKFLNQEMSRSVLMQHMDLGSTDSGSRSLGGAFIDSWTLALESIGEQIADTATRQAVARVVDWNWGEDEPVPRVVVSGVGSRREVTAESLQLLLTSGALSADPALEAWVRREYRLPERTQQTTPEPAPPRTPPRPTVGTEPGRAGQPADKVAAAAPQPGDPVDYTTVAAQHEQAVADMTAQWEEQSSPLVDVLVAAAVAEVAGGMIVGLGALAVPAAVTAGLAAIVAAGMLDLAGKSAAGAAKEAAPLARMPAALSPEREQRIRQTARAVTDVIVSGYANAAARVALAHAGNSIDPNVVGDAVRAALTDLSTAKNGGLVAGNLSAAATTAQAAGREQVLGELPDGTRFRATEVLDLNTCGPCRQVDGREYDTFADALADYPTGKYRACEGRDRCRGFFYAVIPD</sequence>
<evidence type="ECO:0008006" key="4">
    <source>
        <dbReference type="Google" id="ProtNLM"/>
    </source>
</evidence>
<proteinExistence type="predicted"/>
<accession>A0A1C5ACN3</accession>
<gene>
    <name evidence="2" type="ORF">GA0070563_112130</name>
</gene>
<dbReference type="RefSeq" id="WP_074476918.1">
    <property type="nucleotide sequence ID" value="NZ_FMCT01000012.1"/>
</dbReference>
<dbReference type="Proteomes" id="UP000183585">
    <property type="component" value="Unassembled WGS sequence"/>
</dbReference>
<dbReference type="EMBL" id="FMCT01000012">
    <property type="protein sequence ID" value="SCF42784.1"/>
    <property type="molecule type" value="Genomic_DNA"/>
</dbReference>
<organism evidence="2 3">
    <name type="scientific">Micromonospora carbonacea</name>
    <dbReference type="NCBI Taxonomy" id="47853"/>
    <lineage>
        <taxon>Bacteria</taxon>
        <taxon>Bacillati</taxon>
        <taxon>Actinomycetota</taxon>
        <taxon>Actinomycetes</taxon>
        <taxon>Micromonosporales</taxon>
        <taxon>Micromonosporaceae</taxon>
        <taxon>Micromonospora</taxon>
    </lineage>
</organism>
<dbReference type="InterPro" id="IPR009279">
    <property type="entry name" value="Portal_Mu"/>
</dbReference>
<evidence type="ECO:0000313" key="3">
    <source>
        <dbReference type="Proteomes" id="UP000183585"/>
    </source>
</evidence>
<evidence type="ECO:0000313" key="2">
    <source>
        <dbReference type="EMBL" id="SCF42784.1"/>
    </source>
</evidence>
<evidence type="ECO:0000256" key="1">
    <source>
        <dbReference type="SAM" id="MobiDB-lite"/>
    </source>
</evidence>
<reference evidence="3" key="1">
    <citation type="submission" date="2016-06" db="EMBL/GenBank/DDBJ databases">
        <authorList>
            <person name="Varghese N."/>
            <person name="Submissions Spin"/>
        </authorList>
    </citation>
    <scope>NUCLEOTIDE SEQUENCE [LARGE SCALE GENOMIC DNA]</scope>
    <source>
        <strain evidence="3">DSM 43168</strain>
    </source>
</reference>